<dbReference type="Gene3D" id="1.10.860.10">
    <property type="entry name" value="DNAb Helicase, Chain A"/>
    <property type="match status" value="1"/>
</dbReference>
<evidence type="ECO:0000256" key="1">
    <source>
        <dbReference type="ARBA" id="ARBA00008428"/>
    </source>
</evidence>
<dbReference type="GO" id="GO:0043139">
    <property type="term" value="F:5'-3' DNA helicase activity"/>
    <property type="evidence" value="ECO:0007669"/>
    <property type="project" value="UniProtKB-EC"/>
</dbReference>
<dbReference type="GO" id="GO:0005524">
    <property type="term" value="F:ATP binding"/>
    <property type="evidence" value="ECO:0007669"/>
    <property type="project" value="UniProtKB-UniRule"/>
</dbReference>
<evidence type="ECO:0000259" key="14">
    <source>
        <dbReference type="PROSITE" id="PS51199"/>
    </source>
</evidence>
<comment type="caution">
    <text evidence="15">The sequence shown here is derived from an EMBL/GenBank/DDBJ whole genome shotgun (WGS) entry which is preliminary data.</text>
</comment>
<dbReference type="Pfam" id="PF00772">
    <property type="entry name" value="DnaB"/>
    <property type="match status" value="1"/>
</dbReference>
<comment type="catalytic activity">
    <reaction evidence="11 13">
        <text>ATP + H2O = ADP + phosphate + H(+)</text>
        <dbReference type="Rhea" id="RHEA:13065"/>
        <dbReference type="ChEBI" id="CHEBI:15377"/>
        <dbReference type="ChEBI" id="CHEBI:15378"/>
        <dbReference type="ChEBI" id="CHEBI:30616"/>
        <dbReference type="ChEBI" id="CHEBI:43474"/>
        <dbReference type="ChEBI" id="CHEBI:456216"/>
        <dbReference type="EC" id="5.6.2.3"/>
    </reaction>
</comment>
<keyword evidence="3 13" id="KW-0235">DNA replication</keyword>
<evidence type="ECO:0000313" key="16">
    <source>
        <dbReference type="Proteomes" id="UP000823638"/>
    </source>
</evidence>
<accession>A0A9D9N308</accession>
<dbReference type="SUPFAM" id="SSF48024">
    <property type="entry name" value="N-terminal domain of DnaB helicase"/>
    <property type="match status" value="1"/>
</dbReference>
<evidence type="ECO:0000256" key="2">
    <source>
        <dbReference type="ARBA" id="ARBA00022515"/>
    </source>
</evidence>
<dbReference type="EMBL" id="JADIMM010000117">
    <property type="protein sequence ID" value="MBO8458596.1"/>
    <property type="molecule type" value="Genomic_DNA"/>
</dbReference>
<keyword evidence="4 13" id="KW-0547">Nucleotide-binding</keyword>
<reference evidence="15" key="1">
    <citation type="submission" date="2020-10" db="EMBL/GenBank/DDBJ databases">
        <authorList>
            <person name="Gilroy R."/>
        </authorList>
    </citation>
    <scope>NUCLEOTIDE SEQUENCE</scope>
    <source>
        <strain evidence="15">10532</strain>
    </source>
</reference>
<dbReference type="PANTHER" id="PTHR30153">
    <property type="entry name" value="REPLICATIVE DNA HELICASE DNAB"/>
    <property type="match status" value="1"/>
</dbReference>
<evidence type="ECO:0000256" key="8">
    <source>
        <dbReference type="ARBA" id="ARBA00023125"/>
    </source>
</evidence>
<proteinExistence type="inferred from homology"/>
<evidence type="ECO:0000256" key="3">
    <source>
        <dbReference type="ARBA" id="ARBA00022705"/>
    </source>
</evidence>
<evidence type="ECO:0000256" key="5">
    <source>
        <dbReference type="ARBA" id="ARBA00022801"/>
    </source>
</evidence>
<dbReference type="Pfam" id="PF03796">
    <property type="entry name" value="DnaB_C"/>
    <property type="match status" value="1"/>
</dbReference>
<evidence type="ECO:0000256" key="13">
    <source>
        <dbReference type="RuleBase" id="RU362085"/>
    </source>
</evidence>
<dbReference type="Proteomes" id="UP000823638">
    <property type="component" value="Unassembled WGS sequence"/>
</dbReference>
<keyword evidence="5 13" id="KW-0378">Hydrolase</keyword>
<keyword evidence="7 13" id="KW-0067">ATP-binding</keyword>
<dbReference type="InterPro" id="IPR036185">
    <property type="entry name" value="DNA_heli_DnaB-like_N_sf"/>
</dbReference>
<evidence type="ECO:0000313" key="15">
    <source>
        <dbReference type="EMBL" id="MBO8458596.1"/>
    </source>
</evidence>
<comment type="function">
    <text evidence="10 13">The main replicative DNA helicase, it participates in initiation and elongation during chromosome replication. Travels ahead of the DNA replisome, separating dsDNA into templates for DNA synthesis. A processive ATP-dependent 5'-3' DNA helicase it has DNA-dependent ATPase activity.</text>
</comment>
<evidence type="ECO:0000256" key="4">
    <source>
        <dbReference type="ARBA" id="ARBA00022741"/>
    </source>
</evidence>
<keyword evidence="2 13" id="KW-0639">Primosome</keyword>
<evidence type="ECO:0000256" key="12">
    <source>
        <dbReference type="NCBIfam" id="TIGR00665"/>
    </source>
</evidence>
<dbReference type="NCBIfam" id="TIGR00665">
    <property type="entry name" value="DnaB"/>
    <property type="match status" value="1"/>
</dbReference>
<feature type="domain" description="SF4 helicase" evidence="14">
    <location>
        <begin position="180"/>
        <end position="441"/>
    </location>
</feature>
<keyword evidence="6 13" id="KW-0347">Helicase</keyword>
<dbReference type="CDD" id="cd00984">
    <property type="entry name" value="DnaB_C"/>
    <property type="match status" value="1"/>
</dbReference>
<dbReference type="InterPro" id="IPR007694">
    <property type="entry name" value="DNA_helicase_DnaB-like_C"/>
</dbReference>
<dbReference type="GO" id="GO:0003677">
    <property type="term" value="F:DNA binding"/>
    <property type="evidence" value="ECO:0007669"/>
    <property type="project" value="UniProtKB-UniRule"/>
</dbReference>
<name>A0A9D9N308_9SPIR</name>
<dbReference type="PANTHER" id="PTHR30153:SF2">
    <property type="entry name" value="REPLICATIVE DNA HELICASE"/>
    <property type="match status" value="1"/>
</dbReference>
<gene>
    <name evidence="15" type="primary">dnaB</name>
    <name evidence="15" type="ORF">IAA81_10315</name>
</gene>
<evidence type="ECO:0000256" key="11">
    <source>
        <dbReference type="ARBA" id="ARBA00048954"/>
    </source>
</evidence>
<dbReference type="AlphaFoldDB" id="A0A9D9N308"/>
<protein>
    <recommendedName>
        <fullName evidence="12 13">Replicative DNA helicase</fullName>
        <ecNumber evidence="12 13">5.6.2.3</ecNumber>
    </recommendedName>
</protein>
<dbReference type="InterPro" id="IPR016136">
    <property type="entry name" value="DNA_helicase_N/primase_C"/>
</dbReference>
<dbReference type="GO" id="GO:0005829">
    <property type="term" value="C:cytosol"/>
    <property type="evidence" value="ECO:0007669"/>
    <property type="project" value="TreeGrafter"/>
</dbReference>
<dbReference type="GO" id="GO:0006269">
    <property type="term" value="P:DNA replication, synthesis of primer"/>
    <property type="evidence" value="ECO:0007669"/>
    <property type="project" value="UniProtKB-UniRule"/>
</dbReference>
<dbReference type="EC" id="5.6.2.3" evidence="12 13"/>
<evidence type="ECO:0000256" key="6">
    <source>
        <dbReference type="ARBA" id="ARBA00022806"/>
    </source>
</evidence>
<evidence type="ECO:0000256" key="10">
    <source>
        <dbReference type="ARBA" id="ARBA00044932"/>
    </source>
</evidence>
<dbReference type="Gene3D" id="3.40.50.300">
    <property type="entry name" value="P-loop containing nucleotide triphosphate hydrolases"/>
    <property type="match status" value="1"/>
</dbReference>
<dbReference type="InterPro" id="IPR027417">
    <property type="entry name" value="P-loop_NTPase"/>
</dbReference>
<dbReference type="InterPro" id="IPR007693">
    <property type="entry name" value="DNA_helicase_DnaB-like_N"/>
</dbReference>
<evidence type="ECO:0000256" key="7">
    <source>
        <dbReference type="ARBA" id="ARBA00022840"/>
    </source>
</evidence>
<dbReference type="GO" id="GO:1990077">
    <property type="term" value="C:primosome complex"/>
    <property type="evidence" value="ECO:0007669"/>
    <property type="project" value="UniProtKB-UniRule"/>
</dbReference>
<keyword evidence="9" id="KW-0413">Isomerase</keyword>
<reference evidence="15" key="2">
    <citation type="journal article" date="2021" name="PeerJ">
        <title>Extensive microbial diversity within the chicken gut microbiome revealed by metagenomics and culture.</title>
        <authorList>
            <person name="Gilroy R."/>
            <person name="Ravi A."/>
            <person name="Getino M."/>
            <person name="Pursley I."/>
            <person name="Horton D.L."/>
            <person name="Alikhan N.F."/>
            <person name="Baker D."/>
            <person name="Gharbi K."/>
            <person name="Hall N."/>
            <person name="Watson M."/>
            <person name="Adriaenssens E.M."/>
            <person name="Foster-Nyarko E."/>
            <person name="Jarju S."/>
            <person name="Secka A."/>
            <person name="Antonio M."/>
            <person name="Oren A."/>
            <person name="Chaudhuri R.R."/>
            <person name="La Ragione R."/>
            <person name="Hildebrand F."/>
            <person name="Pallen M.J."/>
        </authorList>
    </citation>
    <scope>NUCLEOTIDE SEQUENCE</scope>
    <source>
        <strain evidence="15">10532</strain>
    </source>
</reference>
<keyword evidence="8 13" id="KW-0238">DNA-binding</keyword>
<organism evidence="15 16">
    <name type="scientific">Candidatus Gallitreponema excrementavium</name>
    <dbReference type="NCBI Taxonomy" id="2840840"/>
    <lineage>
        <taxon>Bacteria</taxon>
        <taxon>Pseudomonadati</taxon>
        <taxon>Spirochaetota</taxon>
        <taxon>Spirochaetia</taxon>
        <taxon>Spirochaetales</taxon>
        <taxon>Candidatus Gallitreponema</taxon>
    </lineage>
</organism>
<dbReference type="SUPFAM" id="SSF52540">
    <property type="entry name" value="P-loop containing nucleoside triphosphate hydrolases"/>
    <property type="match status" value="1"/>
</dbReference>
<dbReference type="PROSITE" id="PS51199">
    <property type="entry name" value="SF4_HELICASE"/>
    <property type="match status" value="1"/>
</dbReference>
<dbReference type="FunFam" id="1.10.860.10:FF:000001">
    <property type="entry name" value="Replicative DNA helicase"/>
    <property type="match status" value="1"/>
</dbReference>
<comment type="similarity">
    <text evidence="1 13">Belongs to the helicase family. DnaB subfamily.</text>
</comment>
<dbReference type="GO" id="GO:0016787">
    <property type="term" value="F:hydrolase activity"/>
    <property type="evidence" value="ECO:0007669"/>
    <property type="project" value="UniProtKB-KW"/>
</dbReference>
<sequence length="445" mass="48830">MAAVSLKDKIPPQNLDAEKAALGAMLLDIDAVAAVTGLLQPSDFYSIQHQYIYKAILSISDSNQTPDIISLTDELRKNNLLEASGGPGYIASLPEMVPSSANVRYYAELIKNTSVRRSLIKTAGEIVSLTHDESIDNNTILDTAQKQIFALSEAVQVSSVMSLQEIIPEAVDNIEMLFRNKGELSGIPSGLSLLDEKTSGFHSSELIIIGARPSIGKTALAISMAVNISIVQKRPSAFFSLEMPRLDLVKRIISIQSSVPLANLRTGRLTASQLKRMMDANSKLFEAPLYIVDTPYMRLNDLKTLARQCKMQNKVEIIFIDYIGLISNENALLPRHEQVAEISRSLKGLARELKIPIVVLSQVKREVEGGKPTLADLRESGSLEQDADVVMMMHRSRTDDEGKGVIPTELIIAKQRNGPLGTIPLNFVTSTTKYEQNSNDSADRN</sequence>
<evidence type="ECO:0000256" key="9">
    <source>
        <dbReference type="ARBA" id="ARBA00023235"/>
    </source>
</evidence>
<dbReference type="InterPro" id="IPR007692">
    <property type="entry name" value="DNA_helicase_DnaB"/>
</dbReference>